<name>W8EX48_9BACT</name>
<proteinExistence type="predicted"/>
<dbReference type="STRING" id="1227739.Hsw_2064"/>
<accession>W8EX48</accession>
<dbReference type="Proteomes" id="UP000019423">
    <property type="component" value="Chromosome"/>
</dbReference>
<evidence type="ECO:0000313" key="2">
    <source>
        <dbReference type="Proteomes" id="UP000019423"/>
    </source>
</evidence>
<dbReference type="KEGG" id="hsw:Hsw_2064"/>
<reference evidence="1 2" key="1">
    <citation type="submission" date="2014-01" db="EMBL/GenBank/DDBJ databases">
        <title>Complete genome sequence of ionizing-radiation resistance bacterium Hymenobacter swuensis DY53.</title>
        <authorList>
            <person name="Jung J.-H."/>
            <person name="Jeong S.-W."/>
            <person name="Joe M.-H."/>
            <person name="Cho y.-j."/>
            <person name="Kim M.-K."/>
            <person name="Lim S.-Y."/>
        </authorList>
    </citation>
    <scope>NUCLEOTIDE SEQUENCE [LARGE SCALE GENOMIC DNA]</scope>
    <source>
        <strain evidence="1 2">DY53</strain>
    </source>
</reference>
<sequence length="37" mass="4250">MLVSAVLWVISAAEAILRFCTRPFSQKVYKGFIFFLP</sequence>
<dbReference type="AlphaFoldDB" id="W8EX48"/>
<keyword evidence="2" id="KW-1185">Reference proteome</keyword>
<dbReference type="HOGENOM" id="CLU_3344558_0_0_10"/>
<organism evidence="1 2">
    <name type="scientific">Hymenobacter swuensis DY53</name>
    <dbReference type="NCBI Taxonomy" id="1227739"/>
    <lineage>
        <taxon>Bacteria</taxon>
        <taxon>Pseudomonadati</taxon>
        <taxon>Bacteroidota</taxon>
        <taxon>Cytophagia</taxon>
        <taxon>Cytophagales</taxon>
        <taxon>Hymenobacteraceae</taxon>
        <taxon>Hymenobacter</taxon>
    </lineage>
</organism>
<evidence type="ECO:0000313" key="1">
    <source>
        <dbReference type="EMBL" id="AHJ97659.1"/>
    </source>
</evidence>
<dbReference type="EMBL" id="CP007145">
    <property type="protein sequence ID" value="AHJ97659.1"/>
    <property type="molecule type" value="Genomic_DNA"/>
</dbReference>
<protein>
    <submittedName>
        <fullName evidence="1">Uncharacterized protein</fullName>
    </submittedName>
</protein>
<gene>
    <name evidence="1" type="ORF">Hsw_2064</name>
</gene>